<dbReference type="AlphaFoldDB" id="A0A914QC28"/>
<evidence type="ECO:0000313" key="1">
    <source>
        <dbReference type="Proteomes" id="UP000887578"/>
    </source>
</evidence>
<sequence length="115" mass="13675">MDAINDIDAVEAIHAIDAILGEDDVEENGVVNLFTLYRQYFTRVTWERIFQRLRRTRAARVFWVRRLFHDAHFVEITGFTRTEAQNLFYTTGHRFIRLTKRSWAVQVPETFIIAI</sequence>
<dbReference type="WBParaSite" id="PDA_v2.g26845.t1">
    <property type="protein sequence ID" value="PDA_v2.g26845.t1"/>
    <property type="gene ID" value="PDA_v2.g26845"/>
</dbReference>
<accession>A0A914QC28</accession>
<keyword evidence="1" id="KW-1185">Reference proteome</keyword>
<evidence type="ECO:0000313" key="2">
    <source>
        <dbReference type="WBParaSite" id="PDA_v2.g26845.t1"/>
    </source>
</evidence>
<organism evidence="1 2">
    <name type="scientific">Panagrolaimus davidi</name>
    <dbReference type="NCBI Taxonomy" id="227884"/>
    <lineage>
        <taxon>Eukaryota</taxon>
        <taxon>Metazoa</taxon>
        <taxon>Ecdysozoa</taxon>
        <taxon>Nematoda</taxon>
        <taxon>Chromadorea</taxon>
        <taxon>Rhabditida</taxon>
        <taxon>Tylenchina</taxon>
        <taxon>Panagrolaimomorpha</taxon>
        <taxon>Panagrolaimoidea</taxon>
        <taxon>Panagrolaimidae</taxon>
        <taxon>Panagrolaimus</taxon>
    </lineage>
</organism>
<dbReference type="Proteomes" id="UP000887578">
    <property type="component" value="Unplaced"/>
</dbReference>
<proteinExistence type="predicted"/>
<name>A0A914QC28_9BILA</name>
<reference evidence="2" key="1">
    <citation type="submission" date="2022-11" db="UniProtKB">
        <authorList>
            <consortium name="WormBaseParasite"/>
        </authorList>
    </citation>
    <scope>IDENTIFICATION</scope>
</reference>
<protein>
    <submittedName>
        <fullName evidence="2">Uncharacterized protein</fullName>
    </submittedName>
</protein>